<dbReference type="GO" id="GO:0016787">
    <property type="term" value="F:hydrolase activity"/>
    <property type="evidence" value="ECO:0007669"/>
    <property type="project" value="InterPro"/>
</dbReference>
<reference evidence="1 2" key="1">
    <citation type="submission" date="2017-08" db="EMBL/GenBank/DDBJ databases">
        <title>The complete genome sequence of Maribacter sp. B1, isolated from deep-sea sediment.</title>
        <authorList>
            <person name="Wu Y.-H."/>
            <person name="Cheng H."/>
            <person name="Xu X.-W."/>
        </authorList>
    </citation>
    <scope>NUCLEOTIDE SEQUENCE [LARGE SCALE GENOMIC DNA]</scope>
    <source>
        <strain evidence="1 2">B1</strain>
    </source>
</reference>
<dbReference type="InterPro" id="IPR029058">
    <property type="entry name" value="AB_hydrolase_fold"/>
</dbReference>
<dbReference type="EMBL" id="CP022957">
    <property type="protein sequence ID" value="ASV28820.1"/>
    <property type="molecule type" value="Genomic_DNA"/>
</dbReference>
<organism evidence="1 2">
    <name type="scientific">Maribacter cobaltidurans</name>
    <dbReference type="NCBI Taxonomy" id="1178778"/>
    <lineage>
        <taxon>Bacteria</taxon>
        <taxon>Pseudomonadati</taxon>
        <taxon>Bacteroidota</taxon>
        <taxon>Flavobacteriia</taxon>
        <taxon>Flavobacteriales</taxon>
        <taxon>Flavobacteriaceae</taxon>
        <taxon>Maribacter</taxon>
    </lineage>
</organism>
<dbReference type="OrthoDB" id="595091at2"/>
<dbReference type="InterPro" id="IPR003140">
    <property type="entry name" value="PLipase/COase/thioEstase"/>
</dbReference>
<dbReference type="Gene3D" id="3.40.50.1820">
    <property type="entry name" value="alpha/beta hydrolase"/>
    <property type="match status" value="1"/>
</dbReference>
<evidence type="ECO:0000313" key="1">
    <source>
        <dbReference type="EMBL" id="ASV28820.1"/>
    </source>
</evidence>
<dbReference type="Proteomes" id="UP000215244">
    <property type="component" value="Chromosome"/>
</dbReference>
<keyword evidence="2" id="KW-1185">Reference proteome</keyword>
<dbReference type="KEGG" id="marb:CJ263_00440"/>
<sequence length="215" mass="24803">MNTHIKQVQYQHTNSYETLNELGSETKNVWLVFHGIGFLSKYFLRYFDELNPLKNYIIAPQAPSKYYLNNQYRHVGASWLTRVDREQETQNVLNYIEKVIENESIPKRCNLIVLGFSQGVSIATRLIAKTGLQCEKLVLYAGGLPNELSAKDFNSLFENQTKIYSIVGTEDEYINTDRLKEENNKLIELFKGKAEKITFEGGHELKKEIINSLAD</sequence>
<protein>
    <submittedName>
        <fullName evidence="1">Esterase</fullName>
    </submittedName>
</protein>
<name>A0A223V0W6_9FLAO</name>
<evidence type="ECO:0000313" key="2">
    <source>
        <dbReference type="Proteomes" id="UP000215244"/>
    </source>
</evidence>
<dbReference type="RefSeq" id="WP_094995455.1">
    <property type="nucleotide sequence ID" value="NZ_BMJL01000001.1"/>
</dbReference>
<dbReference type="Pfam" id="PF02230">
    <property type="entry name" value="Abhydrolase_2"/>
    <property type="match status" value="1"/>
</dbReference>
<gene>
    <name evidence="1" type="ORF">CJ263_00440</name>
</gene>
<dbReference type="AlphaFoldDB" id="A0A223V0W6"/>
<proteinExistence type="predicted"/>
<accession>A0A223V0W6</accession>
<dbReference type="SUPFAM" id="SSF53474">
    <property type="entry name" value="alpha/beta-Hydrolases"/>
    <property type="match status" value="1"/>
</dbReference>